<proteinExistence type="predicted"/>
<dbReference type="InterPro" id="IPR025714">
    <property type="entry name" value="Methyltranfer_dom"/>
</dbReference>
<dbReference type="InterPro" id="IPR029063">
    <property type="entry name" value="SAM-dependent_MTases_sf"/>
</dbReference>
<dbReference type="SUPFAM" id="SSF53335">
    <property type="entry name" value="S-adenosyl-L-methionine-dependent methyltransferases"/>
    <property type="match status" value="1"/>
</dbReference>
<name>A0A366EP05_9BACI</name>
<dbReference type="Pfam" id="PF13679">
    <property type="entry name" value="Methyltransf_32"/>
    <property type="match status" value="1"/>
</dbReference>
<evidence type="ECO:0000313" key="3">
    <source>
        <dbReference type="Proteomes" id="UP000252118"/>
    </source>
</evidence>
<dbReference type="EMBL" id="QNRJ01000009">
    <property type="protein sequence ID" value="RBP03410.1"/>
    <property type="molecule type" value="Genomic_DNA"/>
</dbReference>
<gene>
    <name evidence="2" type="ORF">DET59_109104</name>
</gene>
<feature type="domain" description="Methyltransferase" evidence="1">
    <location>
        <begin position="40"/>
        <end position="95"/>
    </location>
</feature>
<evidence type="ECO:0000259" key="1">
    <source>
        <dbReference type="Pfam" id="PF13679"/>
    </source>
</evidence>
<organism evidence="2 3">
    <name type="scientific">Rossellomorea aquimaris</name>
    <dbReference type="NCBI Taxonomy" id="189382"/>
    <lineage>
        <taxon>Bacteria</taxon>
        <taxon>Bacillati</taxon>
        <taxon>Bacillota</taxon>
        <taxon>Bacilli</taxon>
        <taxon>Bacillales</taxon>
        <taxon>Bacillaceae</taxon>
        <taxon>Rossellomorea</taxon>
    </lineage>
</organism>
<protein>
    <submittedName>
        <fullName evidence="2">Methyltransferase family protein</fullName>
    </submittedName>
</protein>
<sequence length="201" mass="24369">MKEENYDELLGVRTCELQMGFHRSFHYHRYEPTPYQALDELFRHYRLNGSDRVVDFGCGKGRLNFFIHHLFQSTVVGIEMNEEFYEEAVANRESYLKKVKASDNLYFYHCLAEEYTIHPKDNRFYFFNPFSVQIFMRIINNILFSVEQSPRDIEIVLYYSSDDYVHYLENHPLFVLRKEVNLSGDYEKNEYERFLVYGLMY</sequence>
<dbReference type="AlphaFoldDB" id="A0A366EP05"/>
<dbReference type="GO" id="GO:0032259">
    <property type="term" value="P:methylation"/>
    <property type="evidence" value="ECO:0007669"/>
    <property type="project" value="UniProtKB-KW"/>
</dbReference>
<dbReference type="OrthoDB" id="9780095at2"/>
<reference evidence="2 3" key="1">
    <citation type="submission" date="2018-06" db="EMBL/GenBank/DDBJ databases">
        <title>Freshwater and sediment microbial communities from various areas in North America, analyzing microbe dynamics in response to fracking.</title>
        <authorList>
            <person name="Lamendella R."/>
        </authorList>
    </citation>
    <scope>NUCLEOTIDE SEQUENCE [LARGE SCALE GENOMIC DNA]</scope>
    <source>
        <strain evidence="2 3">97B</strain>
    </source>
</reference>
<dbReference type="GO" id="GO:0008168">
    <property type="term" value="F:methyltransferase activity"/>
    <property type="evidence" value="ECO:0007669"/>
    <property type="project" value="UniProtKB-KW"/>
</dbReference>
<dbReference type="RefSeq" id="WP_113970114.1">
    <property type="nucleotide sequence ID" value="NZ_QNRJ01000009.1"/>
</dbReference>
<dbReference type="Proteomes" id="UP000252118">
    <property type="component" value="Unassembled WGS sequence"/>
</dbReference>
<keyword evidence="2" id="KW-0489">Methyltransferase</keyword>
<comment type="caution">
    <text evidence="2">The sequence shown here is derived from an EMBL/GenBank/DDBJ whole genome shotgun (WGS) entry which is preliminary data.</text>
</comment>
<dbReference type="Gene3D" id="3.40.50.150">
    <property type="entry name" value="Vaccinia Virus protein VP39"/>
    <property type="match status" value="1"/>
</dbReference>
<keyword evidence="2" id="KW-0808">Transferase</keyword>
<evidence type="ECO:0000313" key="2">
    <source>
        <dbReference type="EMBL" id="RBP03410.1"/>
    </source>
</evidence>
<accession>A0A366EP05</accession>